<evidence type="ECO:0000313" key="2">
    <source>
        <dbReference type="EMBL" id="KAH7064666.1"/>
    </source>
</evidence>
<accession>A0ABQ8GTS5</accession>
<organism evidence="2 3">
    <name type="scientific">Macrophomina phaseolina</name>
    <dbReference type="NCBI Taxonomy" id="35725"/>
    <lineage>
        <taxon>Eukaryota</taxon>
        <taxon>Fungi</taxon>
        <taxon>Dikarya</taxon>
        <taxon>Ascomycota</taxon>
        <taxon>Pezizomycotina</taxon>
        <taxon>Dothideomycetes</taxon>
        <taxon>Dothideomycetes incertae sedis</taxon>
        <taxon>Botryosphaeriales</taxon>
        <taxon>Botryosphaeriaceae</taxon>
        <taxon>Macrophomina</taxon>
    </lineage>
</organism>
<evidence type="ECO:0000313" key="3">
    <source>
        <dbReference type="Proteomes" id="UP000774617"/>
    </source>
</evidence>
<keyword evidence="3" id="KW-1185">Reference proteome</keyword>
<protein>
    <submittedName>
        <fullName evidence="2">Uncharacterized protein</fullName>
    </submittedName>
</protein>
<feature type="region of interest" description="Disordered" evidence="1">
    <location>
        <begin position="118"/>
        <end position="139"/>
    </location>
</feature>
<sequence>MWWPALVAPGEHCAYTGLPLTRPTSTDSILPPVAARGRDCACPPRCRRDARRCTARAMAPLVRYVVSLAPLGRFGFISTRADDKSLANLYTPPPSTRAQQTAVTQHARSVAGLLASMHGAESRRTPTRSPSPAAPAHASAAISSYISRHAPADNWPSSARPPSPLHGTVRRHLTTVSLEGAVSPGVETREKAIFTPSTQITACPFPDSSALKRVISRSVMAPSPTMPRGPFSRRAAARSTLVMPSLPEADKQGVVSKHPSCCSGTHA</sequence>
<comment type="caution">
    <text evidence="2">The sequence shown here is derived from an EMBL/GenBank/DDBJ whole genome shotgun (WGS) entry which is preliminary data.</text>
</comment>
<dbReference type="EMBL" id="JAGTJR010000001">
    <property type="protein sequence ID" value="KAH7064666.1"/>
    <property type="molecule type" value="Genomic_DNA"/>
</dbReference>
<gene>
    <name evidence="2" type="ORF">B0J12DRAFT_6973</name>
</gene>
<evidence type="ECO:0000256" key="1">
    <source>
        <dbReference type="SAM" id="MobiDB-lite"/>
    </source>
</evidence>
<feature type="region of interest" description="Disordered" evidence="1">
    <location>
        <begin position="244"/>
        <end position="267"/>
    </location>
</feature>
<reference evidence="2 3" key="1">
    <citation type="journal article" date="2021" name="Nat. Commun.">
        <title>Genetic determinants of endophytism in the Arabidopsis root mycobiome.</title>
        <authorList>
            <person name="Mesny F."/>
            <person name="Miyauchi S."/>
            <person name="Thiergart T."/>
            <person name="Pickel B."/>
            <person name="Atanasova L."/>
            <person name="Karlsson M."/>
            <person name="Huettel B."/>
            <person name="Barry K.W."/>
            <person name="Haridas S."/>
            <person name="Chen C."/>
            <person name="Bauer D."/>
            <person name="Andreopoulos W."/>
            <person name="Pangilinan J."/>
            <person name="LaButti K."/>
            <person name="Riley R."/>
            <person name="Lipzen A."/>
            <person name="Clum A."/>
            <person name="Drula E."/>
            <person name="Henrissat B."/>
            <person name="Kohler A."/>
            <person name="Grigoriev I.V."/>
            <person name="Martin F.M."/>
            <person name="Hacquard S."/>
        </authorList>
    </citation>
    <scope>NUCLEOTIDE SEQUENCE [LARGE SCALE GENOMIC DNA]</scope>
    <source>
        <strain evidence="2 3">MPI-SDFR-AT-0080</strain>
    </source>
</reference>
<proteinExistence type="predicted"/>
<name>A0ABQ8GTS5_9PEZI</name>
<dbReference type="Proteomes" id="UP000774617">
    <property type="component" value="Unassembled WGS sequence"/>
</dbReference>
<feature type="compositionally biased region" description="Low complexity" evidence="1">
    <location>
        <begin position="127"/>
        <end position="139"/>
    </location>
</feature>